<dbReference type="AlphaFoldDB" id="A0A3N6S8S2"/>
<keyword evidence="1" id="KW-0812">Transmembrane</keyword>
<sequence length="386" mass="42392">MGWERTKATTMELPREPSFTGWLLAGGVAAVVGILLFILHASDMVKALAVFNIWWLASSPVLGWFFLFCLRGWLWGRTVNVHQFLQKEAEYGQQQWEAWAERYLAVLGSSILLPSGVTSDAIAKSDAADAPQFLSLTSHFDAQSASSTSLLELGLAGVQNAIAMLPATVPFNVTIVSDMISSDFETRFRESWGRNYPGHVLTGSVSFCKTLSFAWVEERLKKPVFDIDLILILQNQGAEQYSDALAAMVLTSDDVAEKYQLSHSARILRPMPLDMTNFRADMGLFLETQTIACQTSNVFCDYGHWNDGFADLMTASQSYLTPWVPQEIDVLEKYNGIPGGGSAWLLATLLADIVSVSNKPVLGLFTSDADRFVSTVTSGSENNDAG</sequence>
<evidence type="ECO:0000256" key="1">
    <source>
        <dbReference type="SAM" id="Phobius"/>
    </source>
</evidence>
<dbReference type="Proteomes" id="UP000279457">
    <property type="component" value="Unassembled WGS sequence"/>
</dbReference>
<feature type="transmembrane region" description="Helical" evidence="1">
    <location>
        <begin position="21"/>
        <end position="41"/>
    </location>
</feature>
<organism evidence="2 3">
    <name type="scientific">Erwinia psidii</name>
    <dbReference type="NCBI Taxonomy" id="69224"/>
    <lineage>
        <taxon>Bacteria</taxon>
        <taxon>Pseudomonadati</taxon>
        <taxon>Pseudomonadota</taxon>
        <taxon>Gammaproteobacteria</taxon>
        <taxon>Enterobacterales</taxon>
        <taxon>Erwiniaceae</taxon>
        <taxon>Erwinia</taxon>
    </lineage>
</organism>
<keyword evidence="1" id="KW-1133">Transmembrane helix</keyword>
<evidence type="ECO:0008006" key="4">
    <source>
        <dbReference type="Google" id="ProtNLM"/>
    </source>
</evidence>
<comment type="caution">
    <text evidence="2">The sequence shown here is derived from an EMBL/GenBank/DDBJ whole genome shotgun (WGS) entry which is preliminary data.</text>
</comment>
<dbReference type="OrthoDB" id="6828340at2"/>
<dbReference type="EMBL" id="RHHM01000010">
    <property type="protein sequence ID" value="RQM37580.1"/>
    <property type="molecule type" value="Genomic_DNA"/>
</dbReference>
<reference evidence="2 3" key="1">
    <citation type="submission" date="2018-10" db="EMBL/GenBank/DDBJ databases">
        <title>Draft genome sequence for the type isolate of Erwinia psidii, agent causal of bacterial blight in guava (Psidium guajava) and wilt and die-back of Eucalyptus spp.</title>
        <authorList>
            <person name="Hermenegildo P.S."/>
            <person name="Santos S.A."/>
            <person name="Guimaraes L.M.S."/>
            <person name="Vidigal P.M.P."/>
            <person name="Pereira I.C."/>
            <person name="Badel J.L."/>
            <person name="Alfenas-Zerbini P."/>
            <person name="Ferreira M.A.S.V."/>
            <person name="Alfenas A.C."/>
        </authorList>
    </citation>
    <scope>NUCLEOTIDE SEQUENCE [LARGE SCALE GENOMIC DNA]</scope>
    <source>
        <strain evidence="2 3">IBSBF 435</strain>
    </source>
</reference>
<protein>
    <recommendedName>
        <fullName evidence="4">Type VI secretion protein</fullName>
    </recommendedName>
</protein>
<dbReference type="RefSeq" id="WP_124233632.1">
    <property type="nucleotide sequence ID" value="NZ_RQRZ01000008.1"/>
</dbReference>
<gene>
    <name evidence="2" type="ORF">EB241_13605</name>
</gene>
<accession>A0A3N6S8S2</accession>
<keyword evidence="3" id="KW-1185">Reference proteome</keyword>
<keyword evidence="1" id="KW-0472">Membrane</keyword>
<evidence type="ECO:0000313" key="2">
    <source>
        <dbReference type="EMBL" id="RQM37580.1"/>
    </source>
</evidence>
<proteinExistence type="predicted"/>
<feature type="transmembrane region" description="Helical" evidence="1">
    <location>
        <begin position="53"/>
        <end position="74"/>
    </location>
</feature>
<name>A0A3N6S8S2_9GAMM</name>
<evidence type="ECO:0000313" key="3">
    <source>
        <dbReference type="Proteomes" id="UP000279457"/>
    </source>
</evidence>